<dbReference type="EMBL" id="ADNY01000029">
    <property type="protein sequence ID" value="EFG55542.1"/>
    <property type="molecule type" value="Genomic_DNA"/>
</dbReference>
<evidence type="ECO:0000256" key="7">
    <source>
        <dbReference type="ARBA" id="ARBA00022741"/>
    </source>
</evidence>
<dbReference type="Proteomes" id="UP000004069">
    <property type="component" value="Unassembled WGS sequence"/>
</dbReference>
<dbReference type="HAMAP" id="MF_00041">
    <property type="entry name" value="Cys_tRNA_synth"/>
    <property type="match status" value="1"/>
</dbReference>
<dbReference type="GO" id="GO:0006423">
    <property type="term" value="P:cysteinyl-tRNA aminoacylation"/>
    <property type="evidence" value="ECO:0007669"/>
    <property type="project" value="UniProtKB-UniRule"/>
</dbReference>
<dbReference type="GO" id="GO:0008270">
    <property type="term" value="F:zinc ion binding"/>
    <property type="evidence" value="ECO:0007669"/>
    <property type="project" value="UniProtKB-UniRule"/>
</dbReference>
<keyword evidence="11 13" id="KW-0030">Aminoacyl-tRNA synthetase</keyword>
<keyword evidence="10 13" id="KW-0648">Protein biosynthesis</keyword>
<name>D4YT72_9LACO</name>
<evidence type="ECO:0000256" key="9">
    <source>
        <dbReference type="ARBA" id="ARBA00022840"/>
    </source>
</evidence>
<keyword evidence="7 13" id="KW-0547">Nucleotide-binding</keyword>
<dbReference type="AlphaFoldDB" id="D4YT72"/>
<dbReference type="GO" id="GO:0005524">
    <property type="term" value="F:ATP binding"/>
    <property type="evidence" value="ECO:0007669"/>
    <property type="project" value="UniProtKB-UniRule"/>
</dbReference>
<comment type="cofactor">
    <cofactor evidence="13">
        <name>Zn(2+)</name>
        <dbReference type="ChEBI" id="CHEBI:29105"/>
    </cofactor>
    <text evidence="13">Binds 1 zinc ion per subunit.</text>
</comment>
<feature type="binding site" evidence="13">
    <location>
        <position position="253"/>
    </location>
    <ligand>
        <name>Zn(2+)</name>
        <dbReference type="ChEBI" id="CHEBI:29105"/>
    </ligand>
</feature>
<feature type="binding site" evidence="13">
    <location>
        <position position="286"/>
    </location>
    <ligand>
        <name>ATP</name>
        <dbReference type="ChEBI" id="CHEBI:30616"/>
    </ligand>
</feature>
<dbReference type="SUPFAM" id="SSF47323">
    <property type="entry name" value="Anticodon-binding domain of a subclass of class I aminoacyl-tRNA synthetases"/>
    <property type="match status" value="1"/>
</dbReference>
<comment type="subunit">
    <text evidence="3 13">Monomer.</text>
</comment>
<protein>
    <recommendedName>
        <fullName evidence="13">Cysteine--tRNA ligase</fullName>
        <ecNumber evidence="13">6.1.1.16</ecNumber>
    </recommendedName>
    <alternativeName>
        <fullName evidence="13">Cysteinyl-tRNA synthetase</fullName>
        <shortName evidence="13">CysRS</shortName>
    </alternativeName>
</protein>
<keyword evidence="9 13" id="KW-0067">ATP-binding</keyword>
<dbReference type="PATRIC" id="fig|585524.9.peg.111"/>
<evidence type="ECO:0000313" key="15">
    <source>
        <dbReference type="EMBL" id="EFG55542.1"/>
    </source>
</evidence>
<evidence type="ECO:0000256" key="5">
    <source>
        <dbReference type="ARBA" id="ARBA00022598"/>
    </source>
</evidence>
<evidence type="ECO:0000256" key="12">
    <source>
        <dbReference type="ARBA" id="ARBA00047398"/>
    </source>
</evidence>
<keyword evidence="5 13" id="KW-0436">Ligase</keyword>
<dbReference type="Pfam" id="PF23493">
    <property type="entry name" value="CysS_C"/>
    <property type="match status" value="1"/>
</dbReference>
<comment type="subcellular location">
    <subcellularLocation>
        <location evidence="1 13">Cytoplasm</location>
    </subcellularLocation>
</comment>
<dbReference type="GO" id="GO:0005829">
    <property type="term" value="C:cytosol"/>
    <property type="evidence" value="ECO:0007669"/>
    <property type="project" value="TreeGrafter"/>
</dbReference>
<gene>
    <name evidence="13 15" type="primary">cysS</name>
    <name evidence="15" type="ORF">HMPREF0493_0733</name>
</gene>
<dbReference type="InterPro" id="IPR015803">
    <property type="entry name" value="Cys-tRNA-ligase"/>
</dbReference>
<feature type="binding site" evidence="13">
    <location>
        <position position="224"/>
    </location>
    <ligand>
        <name>Zn(2+)</name>
        <dbReference type="ChEBI" id="CHEBI:29105"/>
    </ligand>
</feature>
<keyword evidence="6 13" id="KW-0479">Metal-binding</keyword>
<evidence type="ECO:0000256" key="8">
    <source>
        <dbReference type="ARBA" id="ARBA00022833"/>
    </source>
</evidence>
<dbReference type="FunFam" id="3.40.50.620:FF:000009">
    <property type="entry name" value="Cysteine--tRNA ligase"/>
    <property type="match status" value="1"/>
</dbReference>
<dbReference type="InterPro" id="IPR056411">
    <property type="entry name" value="CysS_C"/>
</dbReference>
<evidence type="ECO:0000256" key="10">
    <source>
        <dbReference type="ARBA" id="ARBA00022917"/>
    </source>
</evidence>
<evidence type="ECO:0000256" key="11">
    <source>
        <dbReference type="ARBA" id="ARBA00023146"/>
    </source>
</evidence>
<evidence type="ECO:0000256" key="3">
    <source>
        <dbReference type="ARBA" id="ARBA00011245"/>
    </source>
</evidence>
<evidence type="ECO:0000256" key="1">
    <source>
        <dbReference type="ARBA" id="ARBA00004496"/>
    </source>
</evidence>
<dbReference type="OrthoDB" id="9815130at2"/>
<feature type="domain" description="Cysteinyl-tRNA synthetase class Ia DALR" evidence="14">
    <location>
        <begin position="369"/>
        <end position="430"/>
    </location>
</feature>
<evidence type="ECO:0000313" key="16">
    <source>
        <dbReference type="Proteomes" id="UP000004069"/>
    </source>
</evidence>
<feature type="short sequence motif" description="'KMSKS' region" evidence="13">
    <location>
        <begin position="283"/>
        <end position="287"/>
    </location>
</feature>
<dbReference type="eggNOG" id="COG0215">
    <property type="taxonomic scope" value="Bacteria"/>
</dbReference>
<dbReference type="InterPro" id="IPR015273">
    <property type="entry name" value="Cys-tRNA-synt_Ia_DALR"/>
</dbReference>
<feature type="short sequence motif" description="'HIGH' region" evidence="13">
    <location>
        <begin position="41"/>
        <end position="51"/>
    </location>
</feature>
<dbReference type="NCBIfam" id="TIGR00435">
    <property type="entry name" value="cysS"/>
    <property type="match status" value="1"/>
</dbReference>
<dbReference type="PRINTS" id="PR00983">
    <property type="entry name" value="TRNASYNTHCYS"/>
</dbReference>
<dbReference type="STRING" id="83683.B1745_01540"/>
<dbReference type="Gene3D" id="1.20.120.1910">
    <property type="entry name" value="Cysteine-tRNA ligase, C-terminal anti-codon recognition domain"/>
    <property type="match status" value="1"/>
</dbReference>
<evidence type="ECO:0000256" key="4">
    <source>
        <dbReference type="ARBA" id="ARBA00022490"/>
    </source>
</evidence>
<dbReference type="Pfam" id="PF01406">
    <property type="entry name" value="tRNA-synt_1e"/>
    <property type="match status" value="1"/>
</dbReference>
<keyword evidence="16" id="KW-1185">Reference proteome</keyword>
<evidence type="ECO:0000256" key="13">
    <source>
        <dbReference type="HAMAP-Rule" id="MF_00041"/>
    </source>
</evidence>
<evidence type="ECO:0000256" key="6">
    <source>
        <dbReference type="ARBA" id="ARBA00022723"/>
    </source>
</evidence>
<dbReference type="InterPro" id="IPR024909">
    <property type="entry name" value="Cys-tRNA/MSH_ligase"/>
</dbReference>
<dbReference type="GO" id="GO:0004817">
    <property type="term" value="F:cysteine-tRNA ligase activity"/>
    <property type="evidence" value="ECO:0007669"/>
    <property type="project" value="UniProtKB-UniRule"/>
</dbReference>
<dbReference type="CDD" id="cd00672">
    <property type="entry name" value="CysRS_core"/>
    <property type="match status" value="1"/>
</dbReference>
<dbReference type="Pfam" id="PF09190">
    <property type="entry name" value="DALR_2"/>
    <property type="match status" value="1"/>
</dbReference>
<dbReference type="InterPro" id="IPR032678">
    <property type="entry name" value="tRNA-synt_1_cat_dom"/>
</dbReference>
<dbReference type="EC" id="6.1.1.16" evidence="13"/>
<feature type="binding site" evidence="13">
    <location>
        <position position="39"/>
    </location>
    <ligand>
        <name>Zn(2+)</name>
        <dbReference type="ChEBI" id="CHEBI:29105"/>
    </ligand>
</feature>
<organism evidence="15 16">
    <name type="scientific">Lactobacillus amylolyticus DSM 11664</name>
    <dbReference type="NCBI Taxonomy" id="585524"/>
    <lineage>
        <taxon>Bacteria</taxon>
        <taxon>Bacillati</taxon>
        <taxon>Bacillota</taxon>
        <taxon>Bacilli</taxon>
        <taxon>Lactobacillales</taxon>
        <taxon>Lactobacillaceae</taxon>
        <taxon>Lactobacillus</taxon>
    </lineage>
</organism>
<dbReference type="InterPro" id="IPR009080">
    <property type="entry name" value="tRNAsynth_Ia_anticodon-bd"/>
</dbReference>
<evidence type="ECO:0000259" key="14">
    <source>
        <dbReference type="SMART" id="SM00840"/>
    </source>
</evidence>
<reference evidence="15 16" key="1">
    <citation type="submission" date="2010-04" db="EMBL/GenBank/DDBJ databases">
        <authorList>
            <person name="Muzny D."/>
            <person name="Qin X."/>
            <person name="Deng J."/>
            <person name="Jiang H."/>
            <person name="Liu Y."/>
            <person name="Qu J."/>
            <person name="Song X.-Z."/>
            <person name="Zhang L."/>
            <person name="Thornton R."/>
            <person name="Coyle M."/>
            <person name="Francisco L."/>
            <person name="Jackson L."/>
            <person name="Javaid M."/>
            <person name="Korchina V."/>
            <person name="Kovar C."/>
            <person name="Mata R."/>
            <person name="Mathew T."/>
            <person name="Ngo R."/>
            <person name="Nguyen L."/>
            <person name="Nguyen N."/>
            <person name="Okwuonu G."/>
            <person name="Ongeri F."/>
            <person name="Pham C."/>
            <person name="Simmons D."/>
            <person name="Wilczek-Boney K."/>
            <person name="Hale W."/>
            <person name="Jakkamsetti A."/>
            <person name="Pham P."/>
            <person name="Ruth R."/>
            <person name="San Lucas F."/>
            <person name="Warren J."/>
            <person name="Zhang J."/>
            <person name="Zhao Z."/>
            <person name="Zhou C."/>
            <person name="Zhu D."/>
            <person name="Lee S."/>
            <person name="Bess C."/>
            <person name="Blankenburg K."/>
            <person name="Forbes L."/>
            <person name="Fu Q."/>
            <person name="Gubbala S."/>
            <person name="Hirani K."/>
            <person name="Jayaseelan J.C."/>
            <person name="Lara F."/>
            <person name="Munidasa M."/>
            <person name="Palculict T."/>
            <person name="Patil S."/>
            <person name="Pu L.-L."/>
            <person name="Saada N."/>
            <person name="Tang L."/>
            <person name="Weissenberger G."/>
            <person name="Zhu Y."/>
            <person name="Hemphill L."/>
            <person name="Shang Y."/>
            <person name="Youmans B."/>
            <person name="Ayvaz T."/>
            <person name="Ross M."/>
            <person name="Santibanez J."/>
            <person name="Aqrawi P."/>
            <person name="Gross S."/>
            <person name="Joshi V."/>
            <person name="Fowler G."/>
            <person name="Nazareth L."/>
            <person name="Reid J."/>
            <person name="Worley K."/>
            <person name="Petrosino J."/>
            <person name="Highlander S."/>
            <person name="Gibbs R."/>
        </authorList>
    </citation>
    <scope>NUCLEOTIDE SEQUENCE [LARGE SCALE GENOMIC DNA]</scope>
    <source>
        <strain evidence="15 16">DSM 11664</strain>
    </source>
</reference>
<dbReference type="InterPro" id="IPR014729">
    <property type="entry name" value="Rossmann-like_a/b/a_fold"/>
</dbReference>
<dbReference type="PANTHER" id="PTHR10890:SF3">
    <property type="entry name" value="CYSTEINE--TRNA LIGASE, CYTOPLASMIC"/>
    <property type="match status" value="1"/>
</dbReference>
<dbReference type="SUPFAM" id="SSF52374">
    <property type="entry name" value="Nucleotidylyl transferase"/>
    <property type="match status" value="1"/>
</dbReference>
<feature type="binding site" evidence="13">
    <location>
        <position position="249"/>
    </location>
    <ligand>
        <name>Zn(2+)</name>
        <dbReference type="ChEBI" id="CHEBI:29105"/>
    </ligand>
</feature>
<comment type="caution">
    <text evidence="15">The sequence shown here is derived from an EMBL/GenBank/DDBJ whole genome shotgun (WGS) entry which is preliminary data.</text>
</comment>
<dbReference type="Gene3D" id="3.40.50.620">
    <property type="entry name" value="HUPs"/>
    <property type="match status" value="1"/>
</dbReference>
<comment type="catalytic activity">
    <reaction evidence="12 13">
        <text>tRNA(Cys) + L-cysteine + ATP = L-cysteinyl-tRNA(Cys) + AMP + diphosphate</text>
        <dbReference type="Rhea" id="RHEA:17773"/>
        <dbReference type="Rhea" id="RHEA-COMP:9661"/>
        <dbReference type="Rhea" id="RHEA-COMP:9679"/>
        <dbReference type="ChEBI" id="CHEBI:30616"/>
        <dbReference type="ChEBI" id="CHEBI:33019"/>
        <dbReference type="ChEBI" id="CHEBI:35235"/>
        <dbReference type="ChEBI" id="CHEBI:78442"/>
        <dbReference type="ChEBI" id="CHEBI:78517"/>
        <dbReference type="ChEBI" id="CHEBI:456215"/>
        <dbReference type="EC" id="6.1.1.16"/>
    </reaction>
</comment>
<keyword evidence="4 13" id="KW-0963">Cytoplasm</keyword>
<dbReference type="SMART" id="SM00840">
    <property type="entry name" value="DALR_2"/>
    <property type="match status" value="1"/>
</dbReference>
<keyword evidence="8 13" id="KW-0862">Zinc</keyword>
<proteinExistence type="inferred from homology"/>
<dbReference type="PANTHER" id="PTHR10890">
    <property type="entry name" value="CYSTEINYL-TRNA SYNTHETASE"/>
    <property type="match status" value="1"/>
</dbReference>
<evidence type="ECO:0000256" key="2">
    <source>
        <dbReference type="ARBA" id="ARBA00005594"/>
    </source>
</evidence>
<accession>D4YT72</accession>
<sequence length="486" mass="55970">MGNDYKEGKEQAVKVFNTLSRKKEEFKPLVPGQISMYVCGPTVYNYIHIGNARSVIAFDTIRRYFEYRGYKVKYVSNFTDVDDKMINEARAENTTVPKLAERYINAYLEDTEALNVEPATLHPRATHEIKEIIAFVKELIAKGYAYEVDGDVYYRAKKFADYGKLSDQNIAQLEEGASEHINDTEQQRKEDPIDFALWKAQKEPDEIAWDSPWGKGRPGWHIECSVMSTKYLGDTIDIHGGGQDLEFPHHENEIAQSEAKTGKKFVNYWLHNGFVTVGKDQEKMSKSLHNFVTVHDIIKEVDPQVLRFFMASVQYRRQINYSEDNLKQAQVILERFKNTLTNINYRLEDDTASQEDAALKQAVAQTKLKFEQAMDDDFNVQNALTAIYELLPVVNANTNLANVDKTELKQFKKLLCQWLNIFGIDCDKLVATKASAEDEQIDALVKKRDEARKNKDWATSDQIREQLKKMGITIQDTPQGTRWTRD</sequence>
<comment type="similarity">
    <text evidence="2 13">Belongs to the class-I aminoacyl-tRNA synthetase family.</text>
</comment>